<evidence type="ECO:0008006" key="3">
    <source>
        <dbReference type="Google" id="ProtNLM"/>
    </source>
</evidence>
<dbReference type="OrthoDB" id="2427395at2"/>
<gene>
    <name evidence="1" type="ORF">ATY39_16950</name>
</gene>
<name>A0A143HHE3_9BACL</name>
<reference evidence="2" key="2">
    <citation type="submission" date="2016-03" db="EMBL/GenBank/DDBJ databases">
        <authorList>
            <person name="Ploux O."/>
        </authorList>
    </citation>
    <scope>NUCLEOTIDE SEQUENCE [LARGE SCALE GENOMIC DNA]</scope>
    <source>
        <strain evidence="2">PP9</strain>
    </source>
</reference>
<dbReference type="Proteomes" id="UP000076021">
    <property type="component" value="Chromosome"/>
</dbReference>
<evidence type="ECO:0000313" key="2">
    <source>
        <dbReference type="Proteomes" id="UP000076021"/>
    </source>
</evidence>
<keyword evidence="2" id="KW-1185">Reference proteome</keyword>
<proteinExistence type="predicted"/>
<accession>A0A143HHE3</accession>
<dbReference type="EMBL" id="CP014806">
    <property type="protein sequence ID" value="AMX01159.1"/>
    <property type="molecule type" value="Genomic_DNA"/>
</dbReference>
<dbReference type="KEGG" id="rst:ATY39_16950"/>
<dbReference type="Pfam" id="PF14183">
    <property type="entry name" value="YwpF"/>
    <property type="match status" value="1"/>
</dbReference>
<organism evidence="1 2">
    <name type="scientific">Rummeliibacillus stabekisii</name>
    <dbReference type="NCBI Taxonomy" id="241244"/>
    <lineage>
        <taxon>Bacteria</taxon>
        <taxon>Bacillati</taxon>
        <taxon>Bacillota</taxon>
        <taxon>Bacilli</taxon>
        <taxon>Bacillales</taxon>
        <taxon>Caryophanaceae</taxon>
        <taxon>Rummeliibacillus</taxon>
    </lineage>
</organism>
<dbReference type="InterPro" id="IPR025573">
    <property type="entry name" value="YwpF"/>
</dbReference>
<dbReference type="AlphaFoldDB" id="A0A143HHE3"/>
<sequence length="141" mass="16358">MKTFKMLSLELLEENQFTSYPLIDGIIINQENSHKYWILEMYMDAQYAGDFAKYLGTDDILDVRAVISYPDNEPAYFRVVVHNITEMPDTGHVSVLLKGTLNSNRRQYAEQLLLELVEEGLTGNALLERFKSDLHNRKKLK</sequence>
<dbReference type="STRING" id="241244.ATY39_16950"/>
<evidence type="ECO:0000313" key="1">
    <source>
        <dbReference type="EMBL" id="AMX01159.1"/>
    </source>
</evidence>
<reference evidence="1 2" key="1">
    <citation type="journal article" date="2016" name="Genome Announc.">
        <title>Whole-Genome Sequence of Rummeliibacillus stabekisii Strain PP9 Isolated from Antarctic Soil.</title>
        <authorList>
            <person name="da Mota F.F."/>
            <person name="Vollu R.E."/>
            <person name="Jurelevicius D."/>
            <person name="Seldin L."/>
        </authorList>
    </citation>
    <scope>NUCLEOTIDE SEQUENCE [LARGE SCALE GENOMIC DNA]</scope>
    <source>
        <strain evidence="1 2">PP9</strain>
    </source>
</reference>
<protein>
    <recommendedName>
        <fullName evidence="3">YwpF-like protein</fullName>
    </recommendedName>
</protein>